<keyword evidence="2" id="KW-1185">Reference proteome</keyword>
<reference evidence="2" key="1">
    <citation type="submission" date="2017-10" db="EMBL/GenBank/DDBJ databases">
        <authorList>
            <person name="Gaisin V.A."/>
            <person name="Rysina M.S."/>
            <person name="Grouzdev D.S."/>
        </authorList>
    </citation>
    <scope>NUCLEOTIDE SEQUENCE [LARGE SCALE GENOMIC DNA]</scope>
    <source>
        <strain evidence="2">V1</strain>
    </source>
</reference>
<sequence>MFPGNTSDSDKSGRKRFAEVDVLKDMLNEKDRQIRLLHQKLKQSDEYGRNLSDLLRELVRLLAIIEQ</sequence>
<accession>A0A317T4S7</accession>
<organism evidence="1 2">
    <name type="scientific">Prosthecochloris marina</name>
    <dbReference type="NCBI Taxonomy" id="2017681"/>
    <lineage>
        <taxon>Bacteria</taxon>
        <taxon>Pseudomonadati</taxon>
        <taxon>Chlorobiota</taxon>
        <taxon>Chlorobiia</taxon>
        <taxon>Chlorobiales</taxon>
        <taxon>Chlorobiaceae</taxon>
        <taxon>Prosthecochloris</taxon>
    </lineage>
</organism>
<protein>
    <submittedName>
        <fullName evidence="1">Uncharacterized protein</fullName>
    </submittedName>
</protein>
<dbReference type="Proteomes" id="UP000246278">
    <property type="component" value="Unassembled WGS sequence"/>
</dbReference>
<dbReference type="AlphaFoldDB" id="A0A317T4S7"/>
<dbReference type="EMBL" id="PDNZ01000006">
    <property type="protein sequence ID" value="PWW81653.1"/>
    <property type="molecule type" value="Genomic_DNA"/>
</dbReference>
<name>A0A317T4S7_9CHLB</name>
<proteinExistence type="predicted"/>
<comment type="caution">
    <text evidence="1">The sequence shown here is derived from an EMBL/GenBank/DDBJ whole genome shotgun (WGS) entry which is preliminary data.</text>
</comment>
<evidence type="ECO:0000313" key="1">
    <source>
        <dbReference type="EMBL" id="PWW81653.1"/>
    </source>
</evidence>
<dbReference type="RefSeq" id="WP_110023772.1">
    <property type="nucleotide sequence ID" value="NZ_PDNZ01000006.1"/>
</dbReference>
<gene>
    <name evidence="1" type="ORF">CR164_09610</name>
</gene>
<evidence type="ECO:0000313" key="2">
    <source>
        <dbReference type="Proteomes" id="UP000246278"/>
    </source>
</evidence>